<name>A0A919N6S7_9ACTN</name>
<evidence type="ECO:0000313" key="1">
    <source>
        <dbReference type="EMBL" id="GIF05457.1"/>
    </source>
</evidence>
<gene>
    <name evidence="1" type="ORF">Asi03nite_29950</name>
</gene>
<evidence type="ECO:0000313" key="2">
    <source>
        <dbReference type="Proteomes" id="UP000629619"/>
    </source>
</evidence>
<comment type="caution">
    <text evidence="1">The sequence shown here is derived from an EMBL/GenBank/DDBJ whole genome shotgun (WGS) entry which is preliminary data.</text>
</comment>
<dbReference type="EMBL" id="BOMW01000027">
    <property type="protein sequence ID" value="GIF05457.1"/>
    <property type="molecule type" value="Genomic_DNA"/>
</dbReference>
<organism evidence="1 2">
    <name type="scientific">Actinoplanes siamensis</name>
    <dbReference type="NCBI Taxonomy" id="1223317"/>
    <lineage>
        <taxon>Bacteria</taxon>
        <taxon>Bacillati</taxon>
        <taxon>Actinomycetota</taxon>
        <taxon>Actinomycetes</taxon>
        <taxon>Micromonosporales</taxon>
        <taxon>Micromonosporaceae</taxon>
        <taxon>Actinoplanes</taxon>
    </lineage>
</organism>
<dbReference type="Gene3D" id="3.40.50.300">
    <property type="entry name" value="P-loop containing nucleotide triphosphate hydrolases"/>
    <property type="match status" value="1"/>
</dbReference>
<dbReference type="InterPro" id="IPR027417">
    <property type="entry name" value="P-loop_NTPase"/>
</dbReference>
<dbReference type="AlphaFoldDB" id="A0A919N6S7"/>
<dbReference type="RefSeq" id="WP_203680209.1">
    <property type="nucleotide sequence ID" value="NZ_BOMW01000027.1"/>
</dbReference>
<protein>
    <submittedName>
        <fullName evidence="1">Isoniazid-inducible protein iniC</fullName>
    </submittedName>
</protein>
<dbReference type="Proteomes" id="UP000629619">
    <property type="component" value="Unassembled WGS sequence"/>
</dbReference>
<proteinExistence type="predicted"/>
<sequence>MIDDEELEQRTYQLLNEAAHVYRSVPPAAALLRATLDRLADPLRLAVAGPPRSGKSTLVNALIGEELAPVEVPGEQPGTVAYRDATEPRAWWHDAEIPVVRTANGLRLTPDARHAGRPGGAHRAVIEWPSRVLRRTELIDTRLPLPQAVREADAILYVTPQLGEAELQTLQTTIDVRGQLASPVNVMVVLSRADATGGGRADALLAAKQAARRRRREPRTGALCQDLVAVSPLIAATARTLGADEFQVIAALAALPRAESEPHLLSTDRFTAAGALHPVDAQRRVRLLQRLGLGGIRLALTLTRTGCDTAAVLAERLQEHSGLKDLQSSIAGLFTARRAVLRARSALATLDHLLRTRRVPPAARLLADLELLVAEAHDLRELRLLAALRSGRVNLPREHAADARQLLGGSGTSVGERLGMSPDATADETWSAARAAAGRWQELAHGRTLPPAQRRAAEVVLRSCDLIAGRLDRLPA</sequence>
<reference evidence="1" key="1">
    <citation type="submission" date="2021-01" db="EMBL/GenBank/DDBJ databases">
        <title>Whole genome shotgun sequence of Actinoplanes siamensis NBRC 109076.</title>
        <authorList>
            <person name="Komaki H."/>
            <person name="Tamura T."/>
        </authorList>
    </citation>
    <scope>NUCLEOTIDE SEQUENCE</scope>
    <source>
        <strain evidence="1">NBRC 109076</strain>
    </source>
</reference>
<accession>A0A919N6S7</accession>
<keyword evidence="2" id="KW-1185">Reference proteome</keyword>
<dbReference type="SUPFAM" id="SSF52540">
    <property type="entry name" value="P-loop containing nucleoside triphosphate hydrolases"/>
    <property type="match status" value="1"/>
</dbReference>